<organism evidence="1 2">
    <name type="scientific">Cyanobacterium stanieri LEGE 03274</name>
    <dbReference type="NCBI Taxonomy" id="1828756"/>
    <lineage>
        <taxon>Bacteria</taxon>
        <taxon>Bacillati</taxon>
        <taxon>Cyanobacteriota</taxon>
        <taxon>Cyanophyceae</taxon>
        <taxon>Oscillatoriophycideae</taxon>
        <taxon>Chroococcales</taxon>
        <taxon>Geminocystaceae</taxon>
        <taxon>Cyanobacterium</taxon>
    </lineage>
</organism>
<comment type="caution">
    <text evidence="1">The sequence shown here is derived from an EMBL/GenBank/DDBJ whole genome shotgun (WGS) entry which is preliminary data.</text>
</comment>
<dbReference type="Proteomes" id="UP000654604">
    <property type="component" value="Unassembled WGS sequence"/>
</dbReference>
<evidence type="ECO:0000313" key="1">
    <source>
        <dbReference type="EMBL" id="MBE9221602.1"/>
    </source>
</evidence>
<evidence type="ECO:0000313" key="2">
    <source>
        <dbReference type="Proteomes" id="UP000654604"/>
    </source>
</evidence>
<sequence>MIKILKDYHRGMEIYDECHPTSLRVHIEAFKDEVKEFWHEPNFGEMWDILHQGGRILFYLTKIPFYLIAFPTVHKHSKRFSEYGCIRSRRNCQKNCIDCHEKIIIDS</sequence>
<keyword evidence="2" id="KW-1185">Reference proteome</keyword>
<protein>
    <submittedName>
        <fullName evidence="1">Uncharacterized protein</fullName>
    </submittedName>
</protein>
<gene>
    <name evidence="1" type="ORF">IQ215_02725</name>
</gene>
<name>A0ABR9V170_9CHRO</name>
<reference evidence="1 2" key="1">
    <citation type="submission" date="2020-10" db="EMBL/GenBank/DDBJ databases">
        <authorList>
            <person name="Castelo-Branco R."/>
            <person name="Eusebio N."/>
            <person name="Adriana R."/>
            <person name="Vieira A."/>
            <person name="Brugerolle De Fraissinette N."/>
            <person name="Rezende De Castro R."/>
            <person name="Schneider M.P."/>
            <person name="Vasconcelos V."/>
            <person name="Leao P.N."/>
        </authorList>
    </citation>
    <scope>NUCLEOTIDE SEQUENCE [LARGE SCALE GENOMIC DNA]</scope>
    <source>
        <strain evidence="1 2">LEGE 03274</strain>
    </source>
</reference>
<accession>A0ABR9V170</accession>
<proteinExistence type="predicted"/>
<dbReference type="EMBL" id="JADEWC010000004">
    <property type="protein sequence ID" value="MBE9221602.1"/>
    <property type="molecule type" value="Genomic_DNA"/>
</dbReference>